<reference evidence="2" key="1">
    <citation type="submission" date="2021-06" db="EMBL/GenBank/DDBJ databases">
        <authorList>
            <person name="Kallberg Y."/>
            <person name="Tangrot J."/>
            <person name="Rosling A."/>
        </authorList>
    </citation>
    <scope>NUCLEOTIDE SEQUENCE</scope>
    <source>
        <strain evidence="2">FL130A</strain>
    </source>
</reference>
<evidence type="ECO:0000256" key="1">
    <source>
        <dbReference type="ARBA" id="ARBA00023172"/>
    </source>
</evidence>
<dbReference type="Proteomes" id="UP000789508">
    <property type="component" value="Unassembled WGS sequence"/>
</dbReference>
<dbReference type="InterPro" id="IPR013762">
    <property type="entry name" value="Integrase-like_cat_sf"/>
</dbReference>
<protein>
    <submittedName>
        <fullName evidence="2">11967_t:CDS:1</fullName>
    </submittedName>
</protein>
<dbReference type="SUPFAM" id="SSF56349">
    <property type="entry name" value="DNA breaking-rejoining enzymes"/>
    <property type="match status" value="1"/>
</dbReference>
<feature type="non-terminal residue" evidence="2">
    <location>
        <position position="77"/>
    </location>
</feature>
<dbReference type="GO" id="GO:0006310">
    <property type="term" value="P:DNA recombination"/>
    <property type="evidence" value="ECO:0007669"/>
    <property type="project" value="UniProtKB-KW"/>
</dbReference>
<keyword evidence="3" id="KW-1185">Reference proteome</keyword>
<dbReference type="InterPro" id="IPR011010">
    <property type="entry name" value="DNA_brk_join_enz"/>
</dbReference>
<dbReference type="Gene3D" id="1.10.443.10">
    <property type="entry name" value="Intergrase catalytic core"/>
    <property type="match status" value="1"/>
</dbReference>
<dbReference type="GO" id="GO:0015074">
    <property type="term" value="P:DNA integration"/>
    <property type="evidence" value="ECO:0007669"/>
    <property type="project" value="InterPro"/>
</dbReference>
<dbReference type="AlphaFoldDB" id="A0A9N9NRH6"/>
<name>A0A9N9NRH6_9GLOM</name>
<accession>A0A9N9NRH6</accession>
<dbReference type="OrthoDB" id="2433192at2759"/>
<evidence type="ECO:0000313" key="2">
    <source>
        <dbReference type="EMBL" id="CAG8751131.1"/>
    </source>
</evidence>
<sequence>ITVGAVGTIVHKDHPKIHSRFTAHSIRIGSAIAAMQAGLSLAQICAIGGWNCKALNKVSDRAIIMGACQRSDRAIII</sequence>
<dbReference type="EMBL" id="CAJVPS010040773">
    <property type="protein sequence ID" value="CAG8751131.1"/>
    <property type="molecule type" value="Genomic_DNA"/>
</dbReference>
<keyword evidence="1" id="KW-0233">DNA recombination</keyword>
<dbReference type="GO" id="GO:0003677">
    <property type="term" value="F:DNA binding"/>
    <property type="evidence" value="ECO:0007669"/>
    <property type="project" value="InterPro"/>
</dbReference>
<proteinExistence type="predicted"/>
<feature type="non-terminal residue" evidence="2">
    <location>
        <position position="1"/>
    </location>
</feature>
<comment type="caution">
    <text evidence="2">The sequence shown here is derived from an EMBL/GenBank/DDBJ whole genome shotgun (WGS) entry which is preliminary data.</text>
</comment>
<organism evidence="2 3">
    <name type="scientific">Ambispora leptoticha</name>
    <dbReference type="NCBI Taxonomy" id="144679"/>
    <lineage>
        <taxon>Eukaryota</taxon>
        <taxon>Fungi</taxon>
        <taxon>Fungi incertae sedis</taxon>
        <taxon>Mucoromycota</taxon>
        <taxon>Glomeromycotina</taxon>
        <taxon>Glomeromycetes</taxon>
        <taxon>Archaeosporales</taxon>
        <taxon>Ambisporaceae</taxon>
        <taxon>Ambispora</taxon>
    </lineage>
</organism>
<evidence type="ECO:0000313" key="3">
    <source>
        <dbReference type="Proteomes" id="UP000789508"/>
    </source>
</evidence>
<gene>
    <name evidence="2" type="ORF">ALEPTO_LOCUS13298</name>
</gene>